<dbReference type="InterPro" id="IPR006935">
    <property type="entry name" value="Helicase/UvrB_N"/>
</dbReference>
<dbReference type="PROSITE" id="PS51194">
    <property type="entry name" value="HELICASE_CTER"/>
    <property type="match status" value="1"/>
</dbReference>
<dbReference type="AlphaFoldDB" id="A0A3E4WHJ7"/>
<dbReference type="SMART" id="SM00490">
    <property type="entry name" value="HELICc"/>
    <property type="match status" value="1"/>
</dbReference>
<dbReference type="GO" id="GO:0016787">
    <property type="term" value="F:hydrolase activity"/>
    <property type="evidence" value="ECO:0007669"/>
    <property type="project" value="InterPro"/>
</dbReference>
<dbReference type="InterPro" id="IPR027417">
    <property type="entry name" value="P-loop_NTPase"/>
</dbReference>
<organism evidence="3 4">
    <name type="scientific">Phocaeicola plebeius</name>
    <dbReference type="NCBI Taxonomy" id="310297"/>
    <lineage>
        <taxon>Bacteria</taxon>
        <taxon>Pseudomonadati</taxon>
        <taxon>Bacteroidota</taxon>
        <taxon>Bacteroidia</taxon>
        <taxon>Bacteroidales</taxon>
        <taxon>Bacteroidaceae</taxon>
        <taxon>Phocaeicola</taxon>
    </lineage>
</organism>
<dbReference type="Pfam" id="PF00271">
    <property type="entry name" value="Helicase_C"/>
    <property type="match status" value="1"/>
</dbReference>
<comment type="caution">
    <text evidence="3">The sequence shown here is derived from an EMBL/GenBank/DDBJ whole genome shotgun (WGS) entry which is preliminary data.</text>
</comment>
<dbReference type="Proteomes" id="UP000260780">
    <property type="component" value="Unassembled WGS sequence"/>
</dbReference>
<evidence type="ECO:0000259" key="2">
    <source>
        <dbReference type="PROSITE" id="PS51194"/>
    </source>
</evidence>
<keyword evidence="3" id="KW-0378">Hydrolase</keyword>
<evidence type="ECO:0000259" key="1">
    <source>
        <dbReference type="PROSITE" id="PS51192"/>
    </source>
</evidence>
<keyword evidence="3" id="KW-0347">Helicase</keyword>
<dbReference type="PROSITE" id="PS51192">
    <property type="entry name" value="HELICASE_ATP_BIND_1"/>
    <property type="match status" value="1"/>
</dbReference>
<evidence type="ECO:0000313" key="3">
    <source>
        <dbReference type="EMBL" id="RGM41617.1"/>
    </source>
</evidence>
<keyword evidence="3" id="KW-0547">Nucleotide-binding</keyword>
<dbReference type="SUPFAM" id="SSF52540">
    <property type="entry name" value="P-loop containing nucleoside triphosphate hydrolases"/>
    <property type="match status" value="1"/>
</dbReference>
<dbReference type="Pfam" id="PF04851">
    <property type="entry name" value="ResIII"/>
    <property type="match status" value="1"/>
</dbReference>
<dbReference type="GO" id="GO:0004386">
    <property type="term" value="F:helicase activity"/>
    <property type="evidence" value="ECO:0007669"/>
    <property type="project" value="UniProtKB-KW"/>
</dbReference>
<keyword evidence="3" id="KW-0067">ATP-binding</keyword>
<reference evidence="3 4" key="1">
    <citation type="submission" date="2018-08" db="EMBL/GenBank/DDBJ databases">
        <title>A genome reference for cultivated species of the human gut microbiota.</title>
        <authorList>
            <person name="Zou Y."/>
            <person name="Xue W."/>
            <person name="Luo G."/>
        </authorList>
    </citation>
    <scope>NUCLEOTIDE SEQUENCE [LARGE SCALE GENOMIC DNA]</scope>
    <source>
        <strain evidence="3 4">OM08-14</strain>
    </source>
</reference>
<dbReference type="InterPro" id="IPR050742">
    <property type="entry name" value="Helicase_Restrict-Modif_Enz"/>
</dbReference>
<dbReference type="PANTHER" id="PTHR47396">
    <property type="entry name" value="TYPE I RESTRICTION ENZYME ECOKI R PROTEIN"/>
    <property type="match status" value="1"/>
</dbReference>
<dbReference type="InterPro" id="IPR001650">
    <property type="entry name" value="Helicase_C-like"/>
</dbReference>
<protein>
    <submittedName>
        <fullName evidence="3">ATP-dependent helicase</fullName>
    </submittedName>
</protein>
<dbReference type="GO" id="GO:0003677">
    <property type="term" value="F:DNA binding"/>
    <property type="evidence" value="ECO:0007669"/>
    <property type="project" value="InterPro"/>
</dbReference>
<name>A0A3E4WHJ7_9BACT</name>
<dbReference type="SMART" id="SM00487">
    <property type="entry name" value="DEXDc"/>
    <property type="match status" value="1"/>
</dbReference>
<accession>A0A3E4WHJ7</accession>
<proteinExistence type="predicted"/>
<sequence length="385" mass="43885">MKFQLRDYQQNASNAAISHYKLKNGRNYLMVLPTGAGKSLIIADIAARLNEPLLVFQPNKEILEQNFAKLQTYGIFDAGCYSASVKRKDINRITFATIGSVYNHMEDFKHFRYILIDECHLVNPTEGMYADFFAAAERRIIGLTATPYRLCSTMNGSMLKFLTRTRPRVFSDVIYYCQVSELLARGFLTKLKYYDLTRIELVNVRRNSTGADFDEASLSKEFERVDLYGYLISMVRRLLAPKSGIPRRGILVFTRFVKEAEMLTNEIPDSAVVSGTTPKKERERILSDFKSGKIKVVANCGVLTTGFDYPELDTIVLCRPTMSLALYYQMVGRVIRPYPGKEGWVVDLCGNIKTFGKVEDLRIEQPEKGKWMIKTNGKQLTNVIL</sequence>
<gene>
    <name evidence="3" type="ORF">DXC17_04730</name>
</gene>
<feature type="domain" description="Helicase ATP-binding" evidence="1">
    <location>
        <begin position="19"/>
        <end position="165"/>
    </location>
</feature>
<evidence type="ECO:0000313" key="4">
    <source>
        <dbReference type="Proteomes" id="UP000260780"/>
    </source>
</evidence>
<dbReference type="RefSeq" id="WP_117747525.1">
    <property type="nucleotide sequence ID" value="NZ_JAQCSP010000004.1"/>
</dbReference>
<feature type="domain" description="Helicase C-terminal" evidence="2">
    <location>
        <begin position="226"/>
        <end position="385"/>
    </location>
</feature>
<dbReference type="InterPro" id="IPR014001">
    <property type="entry name" value="Helicase_ATP-bd"/>
</dbReference>
<dbReference type="GO" id="GO:0005829">
    <property type="term" value="C:cytosol"/>
    <property type="evidence" value="ECO:0007669"/>
    <property type="project" value="TreeGrafter"/>
</dbReference>
<dbReference type="GO" id="GO:0005524">
    <property type="term" value="F:ATP binding"/>
    <property type="evidence" value="ECO:0007669"/>
    <property type="project" value="InterPro"/>
</dbReference>
<dbReference type="PANTHER" id="PTHR47396:SF1">
    <property type="entry name" value="ATP-DEPENDENT HELICASE IRC3-RELATED"/>
    <property type="match status" value="1"/>
</dbReference>
<dbReference type="EMBL" id="QSTF01000007">
    <property type="protein sequence ID" value="RGM41617.1"/>
    <property type="molecule type" value="Genomic_DNA"/>
</dbReference>
<dbReference type="Gene3D" id="3.40.50.300">
    <property type="entry name" value="P-loop containing nucleotide triphosphate hydrolases"/>
    <property type="match status" value="2"/>
</dbReference>